<dbReference type="EMBL" id="CP111017">
    <property type="protein sequence ID" value="WAR07872.1"/>
    <property type="molecule type" value="Genomic_DNA"/>
</dbReference>
<protein>
    <submittedName>
        <fullName evidence="2">CPNE9-like protein</fullName>
    </submittedName>
</protein>
<dbReference type="SUPFAM" id="SSF49562">
    <property type="entry name" value="C2 domain (Calcium/lipid-binding domain, CaLB)"/>
    <property type="match status" value="1"/>
</dbReference>
<dbReference type="Pfam" id="PF00168">
    <property type="entry name" value="C2"/>
    <property type="match status" value="1"/>
</dbReference>
<feature type="domain" description="C2" evidence="1">
    <location>
        <begin position="24"/>
        <end position="93"/>
    </location>
</feature>
<evidence type="ECO:0000313" key="2">
    <source>
        <dbReference type="EMBL" id="WAR07872.1"/>
    </source>
</evidence>
<dbReference type="Gene3D" id="2.60.40.150">
    <property type="entry name" value="C2 domain"/>
    <property type="match status" value="1"/>
</dbReference>
<dbReference type="Proteomes" id="UP001164746">
    <property type="component" value="Chromosome 6"/>
</dbReference>
<sequence>MEAEECSLTRTGSALAGTHYEILVSCTGFTDLDTLTKSDTMFVLFYKHFGQWREVGRTEAIKNTLNPKFVGSFVLDFDQSVLQNFMFSVYDIDH</sequence>
<gene>
    <name evidence="2" type="ORF">MAR_017830</name>
</gene>
<feature type="non-terminal residue" evidence="2">
    <location>
        <position position="94"/>
    </location>
</feature>
<proteinExistence type="predicted"/>
<evidence type="ECO:0000313" key="3">
    <source>
        <dbReference type="Proteomes" id="UP001164746"/>
    </source>
</evidence>
<evidence type="ECO:0000259" key="1">
    <source>
        <dbReference type="Pfam" id="PF00168"/>
    </source>
</evidence>
<keyword evidence="3" id="KW-1185">Reference proteome</keyword>
<accession>A0ABY7EGA7</accession>
<reference evidence="2" key="1">
    <citation type="submission" date="2022-11" db="EMBL/GenBank/DDBJ databases">
        <title>Centuries of genome instability and evolution in soft-shell clam transmissible cancer (bioRxiv).</title>
        <authorList>
            <person name="Hart S.F.M."/>
            <person name="Yonemitsu M.A."/>
            <person name="Giersch R.M."/>
            <person name="Beal B.F."/>
            <person name="Arriagada G."/>
            <person name="Davis B.W."/>
            <person name="Ostrander E.A."/>
            <person name="Goff S.P."/>
            <person name="Metzger M.J."/>
        </authorList>
    </citation>
    <scope>NUCLEOTIDE SEQUENCE</scope>
    <source>
        <strain evidence="2">MELC-2E11</strain>
        <tissue evidence="2">Siphon/mantle</tissue>
    </source>
</reference>
<dbReference type="PANTHER" id="PTHR10857">
    <property type="entry name" value="COPINE"/>
    <property type="match status" value="1"/>
</dbReference>
<name>A0ABY7EGA7_MYAAR</name>
<dbReference type="InterPro" id="IPR045052">
    <property type="entry name" value="Copine"/>
</dbReference>
<organism evidence="2 3">
    <name type="scientific">Mya arenaria</name>
    <name type="common">Soft-shell clam</name>
    <dbReference type="NCBI Taxonomy" id="6604"/>
    <lineage>
        <taxon>Eukaryota</taxon>
        <taxon>Metazoa</taxon>
        <taxon>Spiralia</taxon>
        <taxon>Lophotrochozoa</taxon>
        <taxon>Mollusca</taxon>
        <taxon>Bivalvia</taxon>
        <taxon>Autobranchia</taxon>
        <taxon>Heteroconchia</taxon>
        <taxon>Euheterodonta</taxon>
        <taxon>Imparidentia</taxon>
        <taxon>Neoheterodontei</taxon>
        <taxon>Myida</taxon>
        <taxon>Myoidea</taxon>
        <taxon>Myidae</taxon>
        <taxon>Mya</taxon>
    </lineage>
</organism>
<dbReference type="PANTHER" id="PTHR10857:SF106">
    <property type="entry name" value="C2 DOMAIN-CONTAINING PROTEIN"/>
    <property type="match status" value="1"/>
</dbReference>
<dbReference type="InterPro" id="IPR000008">
    <property type="entry name" value="C2_dom"/>
</dbReference>
<dbReference type="InterPro" id="IPR035892">
    <property type="entry name" value="C2_domain_sf"/>
</dbReference>